<proteinExistence type="predicted"/>
<sequence>MSYKLFDINGHEVNQGDLQQKEIWYEEGISFEQAFIDKYGNALSLEINPEKKTNRFTVDLLNTNTGNLGDLKTQTTPFFQSSFKYGIDPQYAVTFNHKDYIRYSKFYDNLELYFWIDWYVVKFEGKQTIKVDPMNGV</sequence>
<evidence type="ECO:0000313" key="2">
    <source>
        <dbReference type="Proteomes" id="UP000318010"/>
    </source>
</evidence>
<dbReference type="RefSeq" id="WP_146273359.1">
    <property type="nucleotide sequence ID" value="NZ_VOEI01000008.1"/>
</dbReference>
<evidence type="ECO:0000313" key="1">
    <source>
        <dbReference type="EMBL" id="TWR24003.1"/>
    </source>
</evidence>
<reference evidence="1 2" key="1">
    <citation type="submission" date="2019-07" db="EMBL/GenBank/DDBJ databases">
        <authorList>
            <person name="Kim J."/>
        </authorList>
    </citation>
    <scope>NUCLEOTIDE SEQUENCE [LARGE SCALE GENOMIC DNA]</scope>
    <source>
        <strain evidence="1 2">MJ1a</strain>
    </source>
</reference>
<protein>
    <submittedName>
        <fullName evidence="1">Uncharacterized protein</fullName>
    </submittedName>
</protein>
<comment type="caution">
    <text evidence="1">The sequence shown here is derived from an EMBL/GenBank/DDBJ whole genome shotgun (WGS) entry which is preliminary data.</text>
</comment>
<dbReference type="AlphaFoldDB" id="A0A563TXL6"/>
<dbReference type="EMBL" id="VOEI01000008">
    <property type="protein sequence ID" value="TWR24003.1"/>
    <property type="molecule type" value="Genomic_DNA"/>
</dbReference>
<organism evidence="1 2">
    <name type="scientific">Mucilaginibacter achroorhodeus</name>
    <dbReference type="NCBI Taxonomy" id="2599294"/>
    <lineage>
        <taxon>Bacteria</taxon>
        <taxon>Pseudomonadati</taxon>
        <taxon>Bacteroidota</taxon>
        <taxon>Sphingobacteriia</taxon>
        <taxon>Sphingobacteriales</taxon>
        <taxon>Sphingobacteriaceae</taxon>
        <taxon>Mucilaginibacter</taxon>
    </lineage>
</organism>
<dbReference type="OrthoDB" id="6155100at2"/>
<keyword evidence="2" id="KW-1185">Reference proteome</keyword>
<dbReference type="Proteomes" id="UP000318010">
    <property type="component" value="Unassembled WGS sequence"/>
</dbReference>
<name>A0A563TXL6_9SPHI</name>
<gene>
    <name evidence="1" type="ORF">FPZ42_18535</name>
</gene>
<accession>A0A563TXL6</accession>